<proteinExistence type="inferred from homology"/>
<dbReference type="PANTHER" id="PTHR42743:SF11">
    <property type="entry name" value="AMINODEOXYCHORISMATE LYASE"/>
    <property type="match status" value="1"/>
</dbReference>
<sequence>MLQQYNPKNENIKVWVGDRLFDRHEAKVSVFDSIVQGGDGVWEGLRVYDNHVFCLDKHLERLEYSAKALAFDHIPERDYIKKAIFETLKANRMFNETHIRLTLTRGEKVTSGMDPRLNSKGSNLIVLAEWKPLVYDNKNGIRVITSAIQRNSPRHLDSKIHHNNLLNNILAKVQANFAGVDAAIMLDTQGFVSELNDTNLFMVHKNVIYTPHADACLPGITRGLVIEVAKASGIDIIEKNLTVNEFYNADEVFCTGTMGELTPLHEIDGRPVENKTGSNLRSLIHEKIHEKIYELGEKIS</sequence>
<dbReference type="PANTHER" id="PTHR42743">
    <property type="entry name" value="AMINO-ACID AMINOTRANSFERASE"/>
    <property type="match status" value="1"/>
</dbReference>
<dbReference type="AlphaFoldDB" id="A0A848J2G0"/>
<evidence type="ECO:0000256" key="6">
    <source>
        <dbReference type="ARBA" id="ARBA00013053"/>
    </source>
</evidence>
<dbReference type="InterPro" id="IPR043131">
    <property type="entry name" value="BCAT-like_N"/>
</dbReference>
<dbReference type="GO" id="GO:0008652">
    <property type="term" value="P:amino acid biosynthetic process"/>
    <property type="evidence" value="ECO:0007669"/>
    <property type="project" value="UniProtKB-ARBA"/>
</dbReference>
<dbReference type="Proteomes" id="UP000559010">
    <property type="component" value="Unassembled WGS sequence"/>
</dbReference>
<dbReference type="EC" id="2.6.1.42" evidence="6"/>
<comment type="similarity">
    <text evidence="5">Belongs to the class-IV pyridoxal-phosphate-dependent aminotransferase family.</text>
</comment>
<evidence type="ECO:0000256" key="9">
    <source>
        <dbReference type="ARBA" id="ARBA00048798"/>
    </source>
</evidence>
<dbReference type="InterPro" id="IPR036038">
    <property type="entry name" value="Aminotransferase-like"/>
</dbReference>
<evidence type="ECO:0000256" key="4">
    <source>
        <dbReference type="ARBA" id="ARBA00005072"/>
    </source>
</evidence>
<comment type="pathway">
    <text evidence="2">Amino-acid biosynthesis; L-isoleucine biosynthesis; L-isoleucine from 2-oxobutanoate: step 4/4.</text>
</comment>
<comment type="catalytic activity">
    <reaction evidence="8">
        <text>L-valine + 2-oxoglutarate = 3-methyl-2-oxobutanoate + L-glutamate</text>
        <dbReference type="Rhea" id="RHEA:24813"/>
        <dbReference type="ChEBI" id="CHEBI:11851"/>
        <dbReference type="ChEBI" id="CHEBI:16810"/>
        <dbReference type="ChEBI" id="CHEBI:29985"/>
        <dbReference type="ChEBI" id="CHEBI:57762"/>
        <dbReference type="EC" id="2.6.1.42"/>
    </reaction>
</comment>
<reference evidence="11 12" key="1">
    <citation type="submission" date="2020-04" db="EMBL/GenBank/DDBJ databases">
        <title>Flammeovirgaceae bacterium KN852 isolated from deep sea.</title>
        <authorList>
            <person name="Zhang D.-C."/>
        </authorList>
    </citation>
    <scope>NUCLEOTIDE SEQUENCE [LARGE SCALE GENOMIC DNA]</scope>
    <source>
        <strain evidence="11 12">KN852</strain>
    </source>
</reference>
<evidence type="ECO:0000256" key="8">
    <source>
        <dbReference type="ARBA" id="ARBA00048212"/>
    </source>
</evidence>
<evidence type="ECO:0000256" key="1">
    <source>
        <dbReference type="ARBA" id="ARBA00001933"/>
    </source>
</evidence>
<dbReference type="GO" id="GO:0004084">
    <property type="term" value="F:branched-chain-amino-acid transaminase activity"/>
    <property type="evidence" value="ECO:0007669"/>
    <property type="project" value="UniProtKB-EC"/>
</dbReference>
<evidence type="ECO:0000313" key="12">
    <source>
        <dbReference type="Proteomes" id="UP000559010"/>
    </source>
</evidence>
<comment type="pathway">
    <text evidence="4">Amino-acid biosynthesis; L-leucine biosynthesis; L-leucine from 3-methyl-2-oxobutanoate: step 4/4.</text>
</comment>
<evidence type="ECO:0000256" key="10">
    <source>
        <dbReference type="ARBA" id="ARBA00049229"/>
    </source>
</evidence>
<comment type="cofactor">
    <cofactor evidence="1">
        <name>pyridoxal 5'-phosphate</name>
        <dbReference type="ChEBI" id="CHEBI:597326"/>
    </cofactor>
</comment>
<dbReference type="Pfam" id="PF01063">
    <property type="entry name" value="Aminotran_4"/>
    <property type="match status" value="1"/>
</dbReference>
<keyword evidence="11" id="KW-0032">Aminotransferase</keyword>
<comment type="pathway">
    <text evidence="3">Amino-acid biosynthesis; L-valine biosynthesis; L-valine from pyruvate: step 4/4.</text>
</comment>
<dbReference type="FunFam" id="3.30.470.10:FF:000010">
    <property type="entry name" value="Branched-chain-amino-acid aminotransferase-like protein 1"/>
    <property type="match status" value="1"/>
</dbReference>
<keyword evidence="12" id="KW-1185">Reference proteome</keyword>
<evidence type="ECO:0000313" key="11">
    <source>
        <dbReference type="EMBL" id="NMM49966.1"/>
    </source>
</evidence>
<keyword evidence="7" id="KW-0663">Pyridoxal phosphate</keyword>
<dbReference type="Gene3D" id="3.20.10.10">
    <property type="entry name" value="D-amino Acid Aminotransferase, subunit A, domain 2"/>
    <property type="match status" value="1"/>
</dbReference>
<dbReference type="InterPro" id="IPR050571">
    <property type="entry name" value="Class-IV_PLP-Dep_Aminotrnsfr"/>
</dbReference>
<comment type="catalytic activity">
    <reaction evidence="10">
        <text>L-leucine + 2-oxoglutarate = 4-methyl-2-oxopentanoate + L-glutamate</text>
        <dbReference type="Rhea" id="RHEA:18321"/>
        <dbReference type="ChEBI" id="CHEBI:16810"/>
        <dbReference type="ChEBI" id="CHEBI:17865"/>
        <dbReference type="ChEBI" id="CHEBI:29985"/>
        <dbReference type="ChEBI" id="CHEBI:57427"/>
        <dbReference type="EC" id="2.6.1.42"/>
    </reaction>
</comment>
<protein>
    <recommendedName>
        <fullName evidence="6">branched-chain-amino-acid transaminase</fullName>
        <ecNumber evidence="6">2.6.1.42</ecNumber>
    </recommendedName>
</protein>
<name>A0A848J2G0_9BACT</name>
<evidence type="ECO:0000256" key="3">
    <source>
        <dbReference type="ARBA" id="ARBA00004931"/>
    </source>
</evidence>
<organism evidence="11 12">
    <name type="scientific">Marinigracilibium pacificum</name>
    <dbReference type="NCBI Taxonomy" id="2729599"/>
    <lineage>
        <taxon>Bacteria</taxon>
        <taxon>Pseudomonadati</taxon>
        <taxon>Bacteroidota</taxon>
        <taxon>Cytophagia</taxon>
        <taxon>Cytophagales</taxon>
        <taxon>Flammeovirgaceae</taxon>
        <taxon>Marinigracilibium</taxon>
    </lineage>
</organism>
<keyword evidence="11" id="KW-0808">Transferase</keyword>
<evidence type="ECO:0000256" key="5">
    <source>
        <dbReference type="ARBA" id="ARBA00009320"/>
    </source>
</evidence>
<evidence type="ECO:0000256" key="7">
    <source>
        <dbReference type="ARBA" id="ARBA00022898"/>
    </source>
</evidence>
<dbReference type="EMBL" id="JABBNU010000010">
    <property type="protein sequence ID" value="NMM49966.1"/>
    <property type="molecule type" value="Genomic_DNA"/>
</dbReference>
<dbReference type="InterPro" id="IPR043132">
    <property type="entry name" value="BCAT-like_C"/>
</dbReference>
<dbReference type="SUPFAM" id="SSF56752">
    <property type="entry name" value="D-aminoacid aminotransferase-like PLP-dependent enzymes"/>
    <property type="match status" value="1"/>
</dbReference>
<accession>A0A848J2G0</accession>
<dbReference type="InterPro" id="IPR001544">
    <property type="entry name" value="Aminotrans_IV"/>
</dbReference>
<evidence type="ECO:0000256" key="2">
    <source>
        <dbReference type="ARBA" id="ARBA00004824"/>
    </source>
</evidence>
<dbReference type="Gene3D" id="3.30.470.10">
    <property type="match status" value="1"/>
</dbReference>
<comment type="catalytic activity">
    <reaction evidence="9">
        <text>L-isoleucine + 2-oxoglutarate = (S)-3-methyl-2-oxopentanoate + L-glutamate</text>
        <dbReference type="Rhea" id="RHEA:24801"/>
        <dbReference type="ChEBI" id="CHEBI:16810"/>
        <dbReference type="ChEBI" id="CHEBI:29985"/>
        <dbReference type="ChEBI" id="CHEBI:35146"/>
        <dbReference type="ChEBI" id="CHEBI:58045"/>
        <dbReference type="EC" id="2.6.1.42"/>
    </reaction>
</comment>
<dbReference type="GO" id="GO:0046394">
    <property type="term" value="P:carboxylic acid biosynthetic process"/>
    <property type="evidence" value="ECO:0007669"/>
    <property type="project" value="UniProtKB-ARBA"/>
</dbReference>
<dbReference type="RefSeq" id="WP_169683602.1">
    <property type="nucleotide sequence ID" value="NZ_JABBNU010000010.1"/>
</dbReference>
<comment type="caution">
    <text evidence="11">The sequence shown here is derived from an EMBL/GenBank/DDBJ whole genome shotgun (WGS) entry which is preliminary data.</text>
</comment>
<dbReference type="FunFam" id="3.20.10.10:FF:000002">
    <property type="entry name" value="D-alanine aminotransferase"/>
    <property type="match status" value="1"/>
</dbReference>
<gene>
    <name evidence="11" type="ORF">HH304_16285</name>
</gene>